<evidence type="ECO:0000313" key="2">
    <source>
        <dbReference type="Proteomes" id="UP000015102"/>
    </source>
</evidence>
<name>T1GEZ4_MEGSC</name>
<accession>T1GEZ4</accession>
<dbReference type="AlphaFoldDB" id="T1GEZ4"/>
<dbReference type="Proteomes" id="UP000015102">
    <property type="component" value="Unassembled WGS sequence"/>
</dbReference>
<proteinExistence type="predicted"/>
<dbReference type="EMBL" id="CAQQ02120407">
    <property type="status" value="NOT_ANNOTATED_CDS"/>
    <property type="molecule type" value="Genomic_DNA"/>
</dbReference>
<keyword evidence="2" id="KW-1185">Reference proteome</keyword>
<dbReference type="EMBL" id="CAQQ02120406">
    <property type="status" value="NOT_ANNOTATED_CDS"/>
    <property type="molecule type" value="Genomic_DNA"/>
</dbReference>
<organism evidence="1 2">
    <name type="scientific">Megaselia scalaris</name>
    <name type="common">Humpbacked fly</name>
    <name type="synonym">Phora scalaris</name>
    <dbReference type="NCBI Taxonomy" id="36166"/>
    <lineage>
        <taxon>Eukaryota</taxon>
        <taxon>Metazoa</taxon>
        <taxon>Ecdysozoa</taxon>
        <taxon>Arthropoda</taxon>
        <taxon>Hexapoda</taxon>
        <taxon>Insecta</taxon>
        <taxon>Pterygota</taxon>
        <taxon>Neoptera</taxon>
        <taxon>Endopterygota</taxon>
        <taxon>Diptera</taxon>
        <taxon>Brachycera</taxon>
        <taxon>Muscomorpha</taxon>
        <taxon>Platypezoidea</taxon>
        <taxon>Phoridae</taxon>
        <taxon>Megaseliini</taxon>
        <taxon>Megaselia</taxon>
    </lineage>
</organism>
<dbReference type="EnsemblMetazoa" id="MESCA001921-RA">
    <property type="protein sequence ID" value="MESCA001921-PA"/>
    <property type="gene ID" value="MESCA001921"/>
</dbReference>
<protein>
    <submittedName>
        <fullName evidence="1">Uncharacterized protein</fullName>
    </submittedName>
</protein>
<reference evidence="1" key="2">
    <citation type="submission" date="2015-06" db="UniProtKB">
        <authorList>
            <consortium name="EnsemblMetazoa"/>
        </authorList>
    </citation>
    <scope>IDENTIFICATION</scope>
</reference>
<reference evidence="2" key="1">
    <citation type="submission" date="2013-02" db="EMBL/GenBank/DDBJ databases">
        <authorList>
            <person name="Hughes D."/>
        </authorList>
    </citation>
    <scope>NUCLEOTIDE SEQUENCE</scope>
    <source>
        <strain>Durham</strain>
        <strain evidence="2">NC isolate 2 -- Noor lab</strain>
    </source>
</reference>
<dbReference type="HOGENOM" id="CLU_2515231_0_0_1"/>
<evidence type="ECO:0000313" key="1">
    <source>
        <dbReference type="EnsemblMetazoa" id="MESCA001921-PA"/>
    </source>
</evidence>
<sequence>MQPRDPRDVIYYKHLGRPRIQQGRLCDGSIHIQKEGAVIDHVLLENDIGNCVIPKGPETEETPEEVEKAKKAYDFHEDNPGIPTF</sequence>